<keyword evidence="1" id="KW-1133">Transmembrane helix</keyword>
<sequence length="161" mass="17072">MAGGVAGEVFVEAGRTARAVGRTLWRRLPTILTGLAVLATFLSVVGFLGAVADDVAINRNRATATAEVLDGSTFSRTLVRFPVPDGQLLVPERGVYHPRGLQPGTTVLVEYDRADPDLVRVAGRTAFSGLPLTIGFVALAWAAFGGAAVLVRRRRQAAHHE</sequence>
<reference evidence="2" key="1">
    <citation type="journal article" date="2014" name="Int. J. Syst. Evol. Microbiol.">
        <title>Complete genome sequence of Corynebacterium casei LMG S-19264T (=DSM 44701T), isolated from a smear-ripened cheese.</title>
        <authorList>
            <consortium name="US DOE Joint Genome Institute (JGI-PGF)"/>
            <person name="Walter F."/>
            <person name="Albersmeier A."/>
            <person name="Kalinowski J."/>
            <person name="Ruckert C."/>
        </authorList>
    </citation>
    <scope>NUCLEOTIDE SEQUENCE</scope>
    <source>
        <strain evidence="2">VKM Ac-1069</strain>
    </source>
</reference>
<dbReference type="EMBL" id="BSFQ01000049">
    <property type="protein sequence ID" value="GLL15561.1"/>
    <property type="molecule type" value="Genomic_DNA"/>
</dbReference>
<evidence type="ECO:0000313" key="2">
    <source>
        <dbReference type="EMBL" id="GLL15561.1"/>
    </source>
</evidence>
<evidence type="ECO:0000313" key="3">
    <source>
        <dbReference type="Proteomes" id="UP001143463"/>
    </source>
</evidence>
<name>A0A9W6UFD3_9PSEU</name>
<organism evidence="2 3">
    <name type="scientific">Pseudonocardia halophobica</name>
    <dbReference type="NCBI Taxonomy" id="29401"/>
    <lineage>
        <taxon>Bacteria</taxon>
        <taxon>Bacillati</taxon>
        <taxon>Actinomycetota</taxon>
        <taxon>Actinomycetes</taxon>
        <taxon>Pseudonocardiales</taxon>
        <taxon>Pseudonocardiaceae</taxon>
        <taxon>Pseudonocardia</taxon>
    </lineage>
</organism>
<reference evidence="2" key="2">
    <citation type="submission" date="2023-01" db="EMBL/GenBank/DDBJ databases">
        <authorList>
            <person name="Sun Q."/>
            <person name="Evtushenko L."/>
        </authorList>
    </citation>
    <scope>NUCLEOTIDE SEQUENCE</scope>
    <source>
        <strain evidence="2">VKM Ac-1069</strain>
    </source>
</reference>
<dbReference type="RefSeq" id="WP_051738245.1">
    <property type="nucleotide sequence ID" value="NZ_BAAAUZ010000052.1"/>
</dbReference>
<accession>A0A9W6UFD3</accession>
<keyword evidence="1" id="KW-0812">Transmembrane</keyword>
<feature type="transmembrane region" description="Helical" evidence="1">
    <location>
        <begin position="31"/>
        <end position="52"/>
    </location>
</feature>
<evidence type="ECO:0000256" key="1">
    <source>
        <dbReference type="SAM" id="Phobius"/>
    </source>
</evidence>
<protein>
    <recommendedName>
        <fullName evidence="4">DUF3592 domain-containing protein</fullName>
    </recommendedName>
</protein>
<keyword evidence="1" id="KW-0472">Membrane</keyword>
<evidence type="ECO:0008006" key="4">
    <source>
        <dbReference type="Google" id="ProtNLM"/>
    </source>
</evidence>
<dbReference type="AlphaFoldDB" id="A0A9W6UFD3"/>
<feature type="transmembrane region" description="Helical" evidence="1">
    <location>
        <begin position="130"/>
        <end position="151"/>
    </location>
</feature>
<keyword evidence="3" id="KW-1185">Reference proteome</keyword>
<proteinExistence type="predicted"/>
<dbReference type="Proteomes" id="UP001143463">
    <property type="component" value="Unassembled WGS sequence"/>
</dbReference>
<gene>
    <name evidence="2" type="ORF">GCM10017577_67130</name>
</gene>
<comment type="caution">
    <text evidence="2">The sequence shown here is derived from an EMBL/GenBank/DDBJ whole genome shotgun (WGS) entry which is preliminary data.</text>
</comment>